<sequence length="545" mass="63325">MSLCWRFSAAILSRLIFVFHSVWSLREILQRIYVDDAVSVKESKYWLLTLILALIVLEGAYTVIIRKGHEYKYFWPSGFIYILIMIPNTCILESFLMDEEIKCTALWEQQNLNPKLQYDEEQTRLCLAAKSKMKDDQKLRAAIEIGMLGALVMGRWLLPRGELTRDQLSALLLAFIGNGADCIEFLNTWNDFPDLRNRQVTDTVLVLYSVSILQFAVVTTKTTDEYKEEITEDDQNLFGEETRTRTDINGNLKPVRTSASGVPRYIRKLMKQKSKTRASYHATLSSVTLALKDERSNTLSMPTSPQRCSSYEFRTRAFTLESKLMDDNVFEDDHSITRSQIPQIPRRKQGTFLSDAVKSDDQKRSKKIRFRADTNLSTNERESKETARYLQTLAHYGRWDEFSKVLKQAKSSGFNRNSVRFSSTTEQLDDDVNNNETEQTKQNRLADFLQRIPKLKSMNLVDQDFFQTFFLLTTLELPYFIARVVFTVKYNVSSTTMVFYTTKNVVMIIFLLYRLWVKFSADLDSADREETDENGDYSRDLMNVK</sequence>
<dbReference type="Pfam" id="PF09772">
    <property type="entry name" value="Tmem26"/>
    <property type="match status" value="2"/>
</dbReference>
<keyword evidence="3" id="KW-1185">Reference proteome</keyword>
<dbReference type="RefSeq" id="XP_066930574.1">
    <property type="nucleotide sequence ID" value="XM_067074473.1"/>
</dbReference>
<keyword evidence="1" id="KW-1133">Transmembrane helix</keyword>
<dbReference type="GeneID" id="136818115"/>
<keyword evidence="1" id="KW-0812">Transmembrane</keyword>
<feature type="transmembrane region" description="Helical" evidence="1">
    <location>
        <begin position="498"/>
        <end position="516"/>
    </location>
</feature>
<dbReference type="Proteomes" id="UP000594262">
    <property type="component" value="Unplaced"/>
</dbReference>
<reference evidence="2" key="1">
    <citation type="submission" date="2021-01" db="UniProtKB">
        <authorList>
            <consortium name="EnsemblMetazoa"/>
        </authorList>
    </citation>
    <scope>IDENTIFICATION</scope>
</reference>
<dbReference type="PANTHER" id="PTHR22168:SF3">
    <property type="entry name" value="TRANSMEMBRANE PROTEIN 26"/>
    <property type="match status" value="1"/>
</dbReference>
<feature type="transmembrane region" description="Helical" evidence="1">
    <location>
        <begin position="78"/>
        <end position="96"/>
    </location>
</feature>
<dbReference type="AlphaFoldDB" id="A0A7M5VGX9"/>
<dbReference type="EnsemblMetazoa" id="CLYHEMT012263.1">
    <property type="protein sequence ID" value="CLYHEMP012263.1"/>
    <property type="gene ID" value="CLYHEMG012263"/>
</dbReference>
<proteinExistence type="predicted"/>
<protein>
    <submittedName>
        <fullName evidence="2">Uncharacterized protein</fullName>
    </submittedName>
</protein>
<feature type="transmembrane region" description="Helical" evidence="1">
    <location>
        <begin position="465"/>
        <end position="486"/>
    </location>
</feature>
<dbReference type="PANTHER" id="PTHR22168">
    <property type="entry name" value="TMEM26 PROTEIN"/>
    <property type="match status" value="1"/>
</dbReference>
<dbReference type="OrthoDB" id="10042902at2759"/>
<organism evidence="2 3">
    <name type="scientific">Clytia hemisphaerica</name>
    <dbReference type="NCBI Taxonomy" id="252671"/>
    <lineage>
        <taxon>Eukaryota</taxon>
        <taxon>Metazoa</taxon>
        <taxon>Cnidaria</taxon>
        <taxon>Hydrozoa</taxon>
        <taxon>Hydroidolina</taxon>
        <taxon>Leptothecata</taxon>
        <taxon>Obeliida</taxon>
        <taxon>Clytiidae</taxon>
        <taxon>Clytia</taxon>
    </lineage>
</organism>
<feature type="transmembrane region" description="Helical" evidence="1">
    <location>
        <begin position="45"/>
        <end position="66"/>
    </location>
</feature>
<evidence type="ECO:0000256" key="1">
    <source>
        <dbReference type="SAM" id="Phobius"/>
    </source>
</evidence>
<dbReference type="InterPro" id="IPR019169">
    <property type="entry name" value="Transmembrane_26"/>
</dbReference>
<evidence type="ECO:0000313" key="2">
    <source>
        <dbReference type="EnsemblMetazoa" id="CLYHEMP012263.1"/>
    </source>
</evidence>
<evidence type="ECO:0000313" key="3">
    <source>
        <dbReference type="Proteomes" id="UP000594262"/>
    </source>
</evidence>
<name>A0A7M5VGX9_9CNID</name>
<feature type="transmembrane region" description="Helical" evidence="1">
    <location>
        <begin position="6"/>
        <end position="25"/>
    </location>
</feature>
<feature type="transmembrane region" description="Helical" evidence="1">
    <location>
        <begin position="139"/>
        <end position="158"/>
    </location>
</feature>
<keyword evidence="1" id="KW-0472">Membrane</keyword>
<accession>A0A7M5VGX9</accession>